<evidence type="ECO:0000313" key="2">
    <source>
        <dbReference type="Proteomes" id="UP000789920"/>
    </source>
</evidence>
<sequence>APGEVDYAFRISKILSNLKELVCITETKRDKEDIEINQTTVQLESAFY</sequence>
<gene>
    <name evidence="1" type="ORF">RPERSI_LOCUS2662</name>
</gene>
<organism evidence="1 2">
    <name type="scientific">Racocetra persica</name>
    <dbReference type="NCBI Taxonomy" id="160502"/>
    <lineage>
        <taxon>Eukaryota</taxon>
        <taxon>Fungi</taxon>
        <taxon>Fungi incertae sedis</taxon>
        <taxon>Mucoromycota</taxon>
        <taxon>Glomeromycotina</taxon>
        <taxon>Glomeromycetes</taxon>
        <taxon>Diversisporales</taxon>
        <taxon>Gigasporaceae</taxon>
        <taxon>Racocetra</taxon>
    </lineage>
</organism>
<protein>
    <submittedName>
        <fullName evidence="1">21080_t:CDS:1</fullName>
    </submittedName>
</protein>
<proteinExistence type="predicted"/>
<feature type="non-terminal residue" evidence="1">
    <location>
        <position position="1"/>
    </location>
</feature>
<evidence type="ECO:0000313" key="1">
    <source>
        <dbReference type="EMBL" id="CAG8520169.1"/>
    </source>
</evidence>
<name>A0ACA9LC07_9GLOM</name>
<dbReference type="EMBL" id="CAJVQC010002998">
    <property type="protein sequence ID" value="CAG8520169.1"/>
    <property type="molecule type" value="Genomic_DNA"/>
</dbReference>
<comment type="caution">
    <text evidence="1">The sequence shown here is derived from an EMBL/GenBank/DDBJ whole genome shotgun (WGS) entry which is preliminary data.</text>
</comment>
<keyword evidence="2" id="KW-1185">Reference proteome</keyword>
<dbReference type="Proteomes" id="UP000789920">
    <property type="component" value="Unassembled WGS sequence"/>
</dbReference>
<reference evidence="1" key="1">
    <citation type="submission" date="2021-06" db="EMBL/GenBank/DDBJ databases">
        <authorList>
            <person name="Kallberg Y."/>
            <person name="Tangrot J."/>
            <person name="Rosling A."/>
        </authorList>
    </citation>
    <scope>NUCLEOTIDE SEQUENCE</scope>
    <source>
        <strain evidence="1">MA461A</strain>
    </source>
</reference>
<accession>A0ACA9LC07</accession>